<dbReference type="OrthoDB" id="337750at2759"/>
<dbReference type="CTD" id="43217"/>
<dbReference type="STRING" id="7217.A0A0P8YNK6"/>
<feature type="transmembrane region" description="Helical" evidence="12">
    <location>
        <begin position="290"/>
        <end position="310"/>
    </location>
</feature>
<keyword evidence="10 12" id="KW-0472">Membrane</keyword>
<dbReference type="EMBL" id="CH902617">
    <property type="protein sequence ID" value="KPU80344.1"/>
    <property type="molecule type" value="Genomic_DNA"/>
</dbReference>
<dbReference type="PANTHER" id="PTHR14083">
    <property type="entry name" value="YIP1 INTERACTING FACTOR HOMOLOG YIF1 PROTEIN"/>
    <property type="match status" value="1"/>
</dbReference>
<evidence type="ECO:0000256" key="10">
    <source>
        <dbReference type="ARBA" id="ARBA00023136"/>
    </source>
</evidence>
<accession>A0A0P8YNK6</accession>
<dbReference type="GO" id="GO:0005801">
    <property type="term" value="C:cis-Golgi network"/>
    <property type="evidence" value="ECO:0007669"/>
    <property type="project" value="EnsemblMetazoa"/>
</dbReference>
<dbReference type="GO" id="GO:0030134">
    <property type="term" value="C:COPII-coated ER to Golgi transport vesicle"/>
    <property type="evidence" value="ECO:0007669"/>
    <property type="project" value="TreeGrafter"/>
</dbReference>
<feature type="transmembrane region" description="Helical" evidence="12">
    <location>
        <begin position="373"/>
        <end position="390"/>
    </location>
</feature>
<evidence type="ECO:0000313" key="14">
    <source>
        <dbReference type="Proteomes" id="UP000007801"/>
    </source>
</evidence>
<gene>
    <name evidence="13" type="primary">Dana\GF16451</name>
    <name evidence="13" type="synonym">dana_GLEANR_17721</name>
    <name evidence="13" type="ORF">GF16451</name>
</gene>
<feature type="compositionally biased region" description="Low complexity" evidence="11">
    <location>
        <begin position="75"/>
        <end position="100"/>
    </location>
</feature>
<dbReference type="AlphaFoldDB" id="A0A0P8YNK6"/>
<evidence type="ECO:0000256" key="6">
    <source>
        <dbReference type="ARBA" id="ARBA00022824"/>
    </source>
</evidence>
<dbReference type="GO" id="GO:0000139">
    <property type="term" value="C:Golgi membrane"/>
    <property type="evidence" value="ECO:0007669"/>
    <property type="project" value="UniProtKB-SubCell"/>
</dbReference>
<keyword evidence="8 12" id="KW-1133">Transmembrane helix</keyword>
<evidence type="ECO:0000256" key="4">
    <source>
        <dbReference type="ARBA" id="ARBA00022448"/>
    </source>
</evidence>
<dbReference type="GO" id="GO:0015031">
    <property type="term" value="P:protein transport"/>
    <property type="evidence" value="ECO:0007669"/>
    <property type="project" value="UniProtKB-KW"/>
</dbReference>
<evidence type="ECO:0000256" key="9">
    <source>
        <dbReference type="ARBA" id="ARBA00023034"/>
    </source>
</evidence>
<evidence type="ECO:0000256" key="5">
    <source>
        <dbReference type="ARBA" id="ARBA00022692"/>
    </source>
</evidence>
<dbReference type="GO" id="GO:0005789">
    <property type="term" value="C:endoplasmic reticulum membrane"/>
    <property type="evidence" value="ECO:0007669"/>
    <property type="project" value="UniProtKB-SubCell"/>
</dbReference>
<dbReference type="GeneID" id="6499247"/>
<protein>
    <submittedName>
        <fullName evidence="13">Uncharacterized protein, isoform B</fullName>
    </submittedName>
</protein>
<comment type="similarity">
    <text evidence="3">Belongs to the YIF1 family.</text>
</comment>
<evidence type="ECO:0000256" key="11">
    <source>
        <dbReference type="SAM" id="MobiDB-lite"/>
    </source>
</evidence>
<evidence type="ECO:0000256" key="3">
    <source>
        <dbReference type="ARBA" id="ARBA00009727"/>
    </source>
</evidence>
<feature type="compositionally biased region" description="Low complexity" evidence="11">
    <location>
        <begin position="112"/>
        <end position="130"/>
    </location>
</feature>
<feature type="transmembrane region" description="Helical" evidence="12">
    <location>
        <begin position="225"/>
        <end position="244"/>
    </location>
</feature>
<dbReference type="InterPro" id="IPR005578">
    <property type="entry name" value="Yif1_fam"/>
</dbReference>
<evidence type="ECO:0000256" key="2">
    <source>
        <dbReference type="ARBA" id="ARBA00004653"/>
    </source>
</evidence>
<feature type="transmembrane region" description="Helical" evidence="12">
    <location>
        <begin position="256"/>
        <end position="278"/>
    </location>
</feature>
<name>A0A0P8YNK6_DROAN</name>
<evidence type="ECO:0000256" key="8">
    <source>
        <dbReference type="ARBA" id="ARBA00022989"/>
    </source>
</evidence>
<evidence type="ECO:0000256" key="7">
    <source>
        <dbReference type="ARBA" id="ARBA00022927"/>
    </source>
</evidence>
<keyword evidence="7" id="KW-0653">Protein transport</keyword>
<keyword evidence="4" id="KW-0813">Transport</keyword>
<keyword evidence="5 12" id="KW-0812">Transmembrane</keyword>
<dbReference type="FunCoup" id="A0A0P8YNK6">
    <property type="interactions" value="1682"/>
</dbReference>
<sequence length="408" mass="45370">MNYNPNAGMRNRKWENSSAASRPRPAKRVSDVNAMGPSAPSSAFMAPQAGPGMLDPNMYGAPQAPIAQPNSYGFNLNPSQQQQQPPQQQNPQQNFGYAPLPTQPSPAPAPGAAPAYGLAPPGQPGAGAVPPGQYPQFAMFQQPIVQDMAMQYGQRLADQGKQLVENQFEKWVPVAKLKYYFAVDNAYVGRKLRLLFFPYIHKDWSLRYDQEHPVQPRYDVNAPDLYLPTMGYITYVIVAGLLLGMQKRFSPEQLGIQASSAMAYSIFELVIYSIALYVMNVKTSLKTLDLLAFTGYKYVNIVVCLMVSTLFFKSGYYIALAYTSFSFGFFLLRTLRTKLLQDNSPAAPSGAINYDPYGNPQQFDYSGGKKRKLYFLFMVVVGQALFAFLLSKHLYLPEAEILAAPKTF</sequence>
<evidence type="ECO:0000313" key="13">
    <source>
        <dbReference type="EMBL" id="KPU80344.1"/>
    </source>
</evidence>
<feature type="region of interest" description="Disordered" evidence="11">
    <location>
        <begin position="1"/>
        <end position="130"/>
    </location>
</feature>
<dbReference type="GO" id="GO:0005793">
    <property type="term" value="C:endoplasmic reticulum-Golgi intermediate compartment"/>
    <property type="evidence" value="ECO:0007669"/>
    <property type="project" value="TreeGrafter"/>
</dbReference>
<feature type="compositionally biased region" description="Pro residues" evidence="11">
    <location>
        <begin position="101"/>
        <end position="111"/>
    </location>
</feature>
<evidence type="ECO:0000256" key="1">
    <source>
        <dbReference type="ARBA" id="ARBA00004477"/>
    </source>
</evidence>
<comment type="subcellular location">
    <subcellularLocation>
        <location evidence="1">Endoplasmic reticulum membrane</location>
        <topology evidence="1">Multi-pass membrane protein</topology>
    </subcellularLocation>
    <subcellularLocation>
        <location evidence="2">Golgi apparatus membrane</location>
        <topology evidence="2">Multi-pass membrane protein</topology>
    </subcellularLocation>
</comment>
<reference evidence="13 14" key="1">
    <citation type="journal article" date="2007" name="Nature">
        <title>Evolution of genes and genomes on the Drosophila phylogeny.</title>
        <authorList>
            <consortium name="Drosophila 12 Genomes Consortium"/>
            <person name="Clark A.G."/>
            <person name="Eisen M.B."/>
            <person name="Smith D.R."/>
            <person name="Bergman C.M."/>
            <person name="Oliver B."/>
            <person name="Markow T.A."/>
            <person name="Kaufman T.C."/>
            <person name="Kellis M."/>
            <person name="Gelbart W."/>
            <person name="Iyer V.N."/>
            <person name="Pollard D.A."/>
            <person name="Sackton T.B."/>
            <person name="Larracuente A.M."/>
            <person name="Singh N.D."/>
            <person name="Abad J.P."/>
            <person name="Abt D.N."/>
            <person name="Adryan B."/>
            <person name="Aguade M."/>
            <person name="Akashi H."/>
            <person name="Anderson W.W."/>
            <person name="Aquadro C.F."/>
            <person name="Ardell D.H."/>
            <person name="Arguello R."/>
            <person name="Artieri C.G."/>
            <person name="Barbash D.A."/>
            <person name="Barker D."/>
            <person name="Barsanti P."/>
            <person name="Batterham P."/>
            <person name="Batzoglou S."/>
            <person name="Begun D."/>
            <person name="Bhutkar A."/>
            <person name="Blanco E."/>
            <person name="Bosak S.A."/>
            <person name="Bradley R.K."/>
            <person name="Brand A.D."/>
            <person name="Brent M.R."/>
            <person name="Brooks A.N."/>
            <person name="Brown R.H."/>
            <person name="Butlin R.K."/>
            <person name="Caggese C."/>
            <person name="Calvi B.R."/>
            <person name="Bernardo de Carvalho A."/>
            <person name="Caspi A."/>
            <person name="Castrezana S."/>
            <person name="Celniker S.E."/>
            <person name="Chang J.L."/>
            <person name="Chapple C."/>
            <person name="Chatterji S."/>
            <person name="Chinwalla A."/>
            <person name="Civetta A."/>
            <person name="Clifton S.W."/>
            <person name="Comeron J.M."/>
            <person name="Costello J.C."/>
            <person name="Coyne J.A."/>
            <person name="Daub J."/>
            <person name="David R.G."/>
            <person name="Delcher A.L."/>
            <person name="Delehaunty K."/>
            <person name="Do C.B."/>
            <person name="Ebling H."/>
            <person name="Edwards K."/>
            <person name="Eickbush T."/>
            <person name="Evans J.D."/>
            <person name="Filipski A."/>
            <person name="Findeiss S."/>
            <person name="Freyhult E."/>
            <person name="Fulton L."/>
            <person name="Fulton R."/>
            <person name="Garcia A.C."/>
            <person name="Gardiner A."/>
            <person name="Garfield D.A."/>
            <person name="Garvin B.E."/>
            <person name="Gibson G."/>
            <person name="Gilbert D."/>
            <person name="Gnerre S."/>
            <person name="Godfrey J."/>
            <person name="Good R."/>
            <person name="Gotea V."/>
            <person name="Gravely B."/>
            <person name="Greenberg A.J."/>
            <person name="Griffiths-Jones S."/>
            <person name="Gross S."/>
            <person name="Guigo R."/>
            <person name="Gustafson E.A."/>
            <person name="Haerty W."/>
            <person name="Hahn M.W."/>
            <person name="Halligan D.L."/>
            <person name="Halpern A.L."/>
            <person name="Halter G.M."/>
            <person name="Han M.V."/>
            <person name="Heger A."/>
            <person name="Hillier L."/>
            <person name="Hinrichs A.S."/>
            <person name="Holmes I."/>
            <person name="Hoskins R.A."/>
            <person name="Hubisz M.J."/>
            <person name="Hultmark D."/>
            <person name="Huntley M.A."/>
            <person name="Jaffe D.B."/>
            <person name="Jagadeeshan S."/>
            <person name="Jeck W.R."/>
            <person name="Johnson J."/>
            <person name="Jones C.D."/>
            <person name="Jordan W.C."/>
            <person name="Karpen G.H."/>
            <person name="Kataoka E."/>
            <person name="Keightley P.D."/>
            <person name="Kheradpour P."/>
            <person name="Kirkness E.F."/>
            <person name="Koerich L.B."/>
            <person name="Kristiansen K."/>
            <person name="Kudrna D."/>
            <person name="Kulathinal R.J."/>
            <person name="Kumar S."/>
            <person name="Kwok R."/>
            <person name="Lander E."/>
            <person name="Langley C.H."/>
            <person name="Lapoint R."/>
            <person name="Lazzaro B.P."/>
            <person name="Lee S.J."/>
            <person name="Levesque L."/>
            <person name="Li R."/>
            <person name="Lin C.F."/>
            <person name="Lin M.F."/>
            <person name="Lindblad-Toh K."/>
            <person name="Llopart A."/>
            <person name="Long M."/>
            <person name="Low L."/>
            <person name="Lozovsky E."/>
            <person name="Lu J."/>
            <person name="Luo M."/>
            <person name="Machado C.A."/>
            <person name="Makalowski W."/>
            <person name="Marzo M."/>
            <person name="Matsuda M."/>
            <person name="Matzkin L."/>
            <person name="McAllister B."/>
            <person name="McBride C.S."/>
            <person name="McKernan B."/>
            <person name="McKernan K."/>
            <person name="Mendez-Lago M."/>
            <person name="Minx P."/>
            <person name="Mollenhauer M.U."/>
            <person name="Montooth K."/>
            <person name="Mount S.M."/>
            <person name="Mu X."/>
            <person name="Myers E."/>
            <person name="Negre B."/>
            <person name="Newfeld S."/>
            <person name="Nielsen R."/>
            <person name="Noor M.A."/>
            <person name="O'Grady P."/>
            <person name="Pachter L."/>
            <person name="Papaceit M."/>
            <person name="Parisi M.J."/>
            <person name="Parisi M."/>
            <person name="Parts L."/>
            <person name="Pedersen J.S."/>
            <person name="Pesole G."/>
            <person name="Phillippy A.M."/>
            <person name="Ponting C.P."/>
            <person name="Pop M."/>
            <person name="Porcelli D."/>
            <person name="Powell J.R."/>
            <person name="Prohaska S."/>
            <person name="Pruitt K."/>
            <person name="Puig M."/>
            <person name="Quesneville H."/>
            <person name="Ram K.R."/>
            <person name="Rand D."/>
            <person name="Rasmussen M.D."/>
            <person name="Reed L.K."/>
            <person name="Reenan R."/>
            <person name="Reily A."/>
            <person name="Remington K.A."/>
            <person name="Rieger T.T."/>
            <person name="Ritchie M.G."/>
            <person name="Robin C."/>
            <person name="Rogers Y.H."/>
            <person name="Rohde C."/>
            <person name="Rozas J."/>
            <person name="Rubenfield M.J."/>
            <person name="Ruiz A."/>
            <person name="Russo S."/>
            <person name="Salzberg S.L."/>
            <person name="Sanchez-Gracia A."/>
            <person name="Saranga D.J."/>
            <person name="Sato H."/>
            <person name="Schaeffer S.W."/>
            <person name="Schatz M.C."/>
            <person name="Schlenke T."/>
            <person name="Schwartz R."/>
            <person name="Segarra C."/>
            <person name="Singh R.S."/>
            <person name="Sirot L."/>
            <person name="Sirota M."/>
            <person name="Sisneros N.B."/>
            <person name="Smith C.D."/>
            <person name="Smith T.F."/>
            <person name="Spieth J."/>
            <person name="Stage D.E."/>
            <person name="Stark A."/>
            <person name="Stephan W."/>
            <person name="Strausberg R.L."/>
            <person name="Strempel S."/>
            <person name="Sturgill D."/>
            <person name="Sutton G."/>
            <person name="Sutton G.G."/>
            <person name="Tao W."/>
            <person name="Teichmann S."/>
            <person name="Tobari Y.N."/>
            <person name="Tomimura Y."/>
            <person name="Tsolas J.M."/>
            <person name="Valente V.L."/>
            <person name="Venter E."/>
            <person name="Venter J.C."/>
            <person name="Vicario S."/>
            <person name="Vieira F.G."/>
            <person name="Vilella A.J."/>
            <person name="Villasante A."/>
            <person name="Walenz B."/>
            <person name="Wang J."/>
            <person name="Wasserman M."/>
            <person name="Watts T."/>
            <person name="Wilson D."/>
            <person name="Wilson R.K."/>
            <person name="Wing R.A."/>
            <person name="Wolfner M.F."/>
            <person name="Wong A."/>
            <person name="Wong G.K."/>
            <person name="Wu C.I."/>
            <person name="Wu G."/>
            <person name="Yamamoto D."/>
            <person name="Yang H.P."/>
            <person name="Yang S.P."/>
            <person name="Yorke J.A."/>
            <person name="Yoshida K."/>
            <person name="Zdobnov E."/>
            <person name="Zhang P."/>
            <person name="Zhang Y."/>
            <person name="Zimin A.V."/>
            <person name="Baldwin J."/>
            <person name="Abdouelleil A."/>
            <person name="Abdulkadir J."/>
            <person name="Abebe A."/>
            <person name="Abera B."/>
            <person name="Abreu J."/>
            <person name="Acer S.C."/>
            <person name="Aftuck L."/>
            <person name="Alexander A."/>
            <person name="An P."/>
            <person name="Anderson E."/>
            <person name="Anderson S."/>
            <person name="Arachi H."/>
            <person name="Azer M."/>
            <person name="Bachantsang P."/>
            <person name="Barry A."/>
            <person name="Bayul T."/>
            <person name="Berlin A."/>
            <person name="Bessette D."/>
            <person name="Bloom T."/>
            <person name="Blye J."/>
            <person name="Boguslavskiy L."/>
            <person name="Bonnet C."/>
            <person name="Boukhgalter B."/>
            <person name="Bourzgui I."/>
            <person name="Brown A."/>
            <person name="Cahill P."/>
            <person name="Channer S."/>
            <person name="Cheshatsang Y."/>
            <person name="Chuda L."/>
            <person name="Citroen M."/>
            <person name="Collymore A."/>
            <person name="Cooke P."/>
            <person name="Costello M."/>
            <person name="D'Aco K."/>
            <person name="Daza R."/>
            <person name="De Haan G."/>
            <person name="DeGray S."/>
            <person name="DeMaso C."/>
            <person name="Dhargay N."/>
            <person name="Dooley K."/>
            <person name="Dooley E."/>
            <person name="Doricent M."/>
            <person name="Dorje P."/>
            <person name="Dorjee K."/>
            <person name="Dupes A."/>
            <person name="Elong R."/>
            <person name="Falk J."/>
            <person name="Farina A."/>
            <person name="Faro S."/>
            <person name="Ferguson D."/>
            <person name="Fisher S."/>
            <person name="Foley C.D."/>
            <person name="Franke A."/>
            <person name="Friedrich D."/>
            <person name="Gadbois L."/>
            <person name="Gearin G."/>
            <person name="Gearin C.R."/>
            <person name="Giannoukos G."/>
            <person name="Goode T."/>
            <person name="Graham J."/>
            <person name="Grandbois E."/>
            <person name="Grewal S."/>
            <person name="Gyaltsen K."/>
            <person name="Hafez N."/>
            <person name="Hagos B."/>
            <person name="Hall J."/>
            <person name="Henson C."/>
            <person name="Hollinger A."/>
            <person name="Honan T."/>
            <person name="Huard M.D."/>
            <person name="Hughes L."/>
            <person name="Hurhula B."/>
            <person name="Husby M.E."/>
            <person name="Kamat A."/>
            <person name="Kanga B."/>
            <person name="Kashin S."/>
            <person name="Khazanovich D."/>
            <person name="Kisner P."/>
            <person name="Lance K."/>
            <person name="Lara M."/>
            <person name="Lee W."/>
            <person name="Lennon N."/>
            <person name="Letendre F."/>
            <person name="LeVine R."/>
            <person name="Lipovsky A."/>
            <person name="Liu X."/>
            <person name="Liu J."/>
            <person name="Liu S."/>
            <person name="Lokyitsang T."/>
            <person name="Lokyitsang Y."/>
            <person name="Lubonja R."/>
            <person name="Lui A."/>
            <person name="MacDonald P."/>
            <person name="Magnisalis V."/>
            <person name="Maru K."/>
            <person name="Matthews C."/>
            <person name="McCusker W."/>
            <person name="McDonough S."/>
            <person name="Mehta T."/>
            <person name="Meldrim J."/>
            <person name="Meneus L."/>
            <person name="Mihai O."/>
            <person name="Mihalev A."/>
            <person name="Mihova T."/>
            <person name="Mittelman R."/>
            <person name="Mlenga V."/>
            <person name="Montmayeur A."/>
            <person name="Mulrain L."/>
            <person name="Navidi A."/>
            <person name="Naylor J."/>
            <person name="Negash T."/>
            <person name="Nguyen T."/>
            <person name="Nguyen N."/>
            <person name="Nicol R."/>
            <person name="Norbu C."/>
            <person name="Norbu N."/>
            <person name="Novod N."/>
            <person name="O'Neill B."/>
            <person name="Osman S."/>
            <person name="Markiewicz E."/>
            <person name="Oyono O.L."/>
            <person name="Patti C."/>
            <person name="Phunkhang P."/>
            <person name="Pierre F."/>
            <person name="Priest M."/>
            <person name="Raghuraman S."/>
            <person name="Rege F."/>
            <person name="Reyes R."/>
            <person name="Rise C."/>
            <person name="Rogov P."/>
            <person name="Ross K."/>
            <person name="Ryan E."/>
            <person name="Settipalli S."/>
            <person name="Shea T."/>
            <person name="Sherpa N."/>
            <person name="Shi L."/>
            <person name="Shih D."/>
            <person name="Sparrow T."/>
            <person name="Spaulding J."/>
            <person name="Stalker J."/>
            <person name="Stange-Thomann N."/>
            <person name="Stavropoulos S."/>
            <person name="Stone C."/>
            <person name="Strader C."/>
            <person name="Tesfaye S."/>
            <person name="Thomson T."/>
            <person name="Thoulutsang Y."/>
            <person name="Thoulutsang D."/>
            <person name="Topham K."/>
            <person name="Topping I."/>
            <person name="Tsamla T."/>
            <person name="Vassiliev H."/>
            <person name="Vo A."/>
            <person name="Wangchuk T."/>
            <person name="Wangdi T."/>
            <person name="Weiand M."/>
            <person name="Wilkinson J."/>
            <person name="Wilson A."/>
            <person name="Yadav S."/>
            <person name="Young G."/>
            <person name="Yu Q."/>
            <person name="Zembek L."/>
            <person name="Zhong D."/>
            <person name="Zimmer A."/>
            <person name="Zwirko Z."/>
            <person name="Jaffe D.B."/>
            <person name="Alvarez P."/>
            <person name="Brockman W."/>
            <person name="Butler J."/>
            <person name="Chin C."/>
            <person name="Gnerre S."/>
            <person name="Grabherr M."/>
            <person name="Kleber M."/>
            <person name="Mauceli E."/>
            <person name="MacCallum I."/>
        </authorList>
    </citation>
    <scope>NUCLEOTIDE SEQUENCE [LARGE SCALE GENOMIC DNA]</scope>
    <source>
        <strain evidence="14">Tucson 14024-0371.13</strain>
    </source>
</reference>
<proteinExistence type="inferred from homology"/>
<dbReference type="GO" id="GO:0070971">
    <property type="term" value="C:endoplasmic reticulum exit site"/>
    <property type="evidence" value="ECO:0007669"/>
    <property type="project" value="EnsemblMetazoa"/>
</dbReference>
<keyword evidence="9" id="KW-0333">Golgi apparatus</keyword>
<dbReference type="PANTHER" id="PTHR14083:SF0">
    <property type="entry name" value="YIP1D-INTERACTING FACTOR 1, ISOFORM C"/>
    <property type="match status" value="1"/>
</dbReference>
<dbReference type="Pfam" id="PF03878">
    <property type="entry name" value="YIF1"/>
    <property type="match status" value="1"/>
</dbReference>
<evidence type="ECO:0000256" key="12">
    <source>
        <dbReference type="SAM" id="Phobius"/>
    </source>
</evidence>
<dbReference type="InParanoid" id="A0A0P8YNK6"/>
<dbReference type="Proteomes" id="UP000007801">
    <property type="component" value="Unassembled WGS sequence"/>
</dbReference>
<keyword evidence="6" id="KW-0256">Endoplasmic reticulum</keyword>
<dbReference type="GO" id="GO:1905808">
    <property type="term" value="P:positive regulation of synapse pruning"/>
    <property type="evidence" value="ECO:0007669"/>
    <property type="project" value="EnsemblMetazoa"/>
</dbReference>
<feature type="transmembrane region" description="Helical" evidence="12">
    <location>
        <begin position="316"/>
        <end position="335"/>
    </location>
</feature>
<dbReference type="GO" id="GO:0006888">
    <property type="term" value="P:endoplasmic reticulum to Golgi vesicle-mediated transport"/>
    <property type="evidence" value="ECO:0007669"/>
    <property type="project" value="EnsemblMetazoa"/>
</dbReference>
<organism evidence="13 14">
    <name type="scientific">Drosophila ananassae</name>
    <name type="common">Fruit fly</name>
    <dbReference type="NCBI Taxonomy" id="7217"/>
    <lineage>
        <taxon>Eukaryota</taxon>
        <taxon>Metazoa</taxon>
        <taxon>Ecdysozoa</taxon>
        <taxon>Arthropoda</taxon>
        <taxon>Hexapoda</taxon>
        <taxon>Insecta</taxon>
        <taxon>Pterygota</taxon>
        <taxon>Neoptera</taxon>
        <taxon>Endopterygota</taxon>
        <taxon>Diptera</taxon>
        <taxon>Brachycera</taxon>
        <taxon>Muscomorpha</taxon>
        <taxon>Ephydroidea</taxon>
        <taxon>Drosophilidae</taxon>
        <taxon>Drosophila</taxon>
        <taxon>Sophophora</taxon>
    </lineage>
</organism>
<keyword evidence="14" id="KW-1185">Reference proteome</keyword>